<dbReference type="InterPro" id="IPR009991">
    <property type="entry name" value="DCTN3"/>
</dbReference>
<dbReference type="PANTHER" id="PTHR28360:SF1">
    <property type="entry name" value="DYNACTIN SUBUNIT 3"/>
    <property type="match status" value="1"/>
</dbReference>
<protein>
    <submittedName>
        <fullName evidence="2">Uncharacterized protein</fullName>
    </submittedName>
</protein>
<reference evidence="2" key="1">
    <citation type="submission" date="2020-11" db="EMBL/GenBank/DDBJ databases">
        <authorList>
            <person name="Koelle M."/>
            <person name="Horta M.A.C."/>
            <person name="Nowrousian M."/>
            <person name="Ohm R.A."/>
            <person name="Benz P."/>
            <person name="Pilgard A."/>
        </authorList>
    </citation>
    <scope>NUCLEOTIDE SEQUENCE</scope>
    <source>
        <strain evidence="2">FPRL280</strain>
    </source>
</reference>
<proteinExistence type="predicted"/>
<evidence type="ECO:0000313" key="3">
    <source>
        <dbReference type="Proteomes" id="UP000639403"/>
    </source>
</evidence>
<comment type="caution">
    <text evidence="2">The sequence shown here is derived from an EMBL/GenBank/DDBJ whole genome shotgun (WGS) entry which is preliminary data.</text>
</comment>
<name>A0A8H7NWN2_9APHY</name>
<dbReference type="GO" id="GO:0061640">
    <property type="term" value="P:cytoskeleton-dependent cytokinesis"/>
    <property type="evidence" value="ECO:0007669"/>
    <property type="project" value="InterPro"/>
</dbReference>
<dbReference type="AlphaFoldDB" id="A0A8H7NWN2"/>
<sequence>MSLSPSGSMNTIHELDFEVVEQPKAIPPTPPPPPSIPPALSLDLRLRWLETLLYGARPEGPDRKHTEVKNGETLARRAAELQHTLDDVVQSNDGLRRFMEHYDQHAQYLTPAFALSGIIPAPPTYENMSTSELEAFLTEMEPDIRAAERDLREIKTLEDKGVTGAGKLANYKDLQPRLDVLLKAHQEDAEKAATLEARISGLMDRYATRIDTLSELFVAWDDALRDAEEKARAAERDKEERKKLGYE</sequence>
<evidence type="ECO:0000313" key="2">
    <source>
        <dbReference type="EMBL" id="KAF9807231.1"/>
    </source>
</evidence>
<gene>
    <name evidence="2" type="ORF">IEO21_08305</name>
</gene>
<feature type="coiled-coil region" evidence="1">
    <location>
        <begin position="217"/>
        <end position="244"/>
    </location>
</feature>
<dbReference type="GO" id="GO:0005869">
    <property type="term" value="C:dynactin complex"/>
    <property type="evidence" value="ECO:0007669"/>
    <property type="project" value="InterPro"/>
</dbReference>
<reference evidence="2" key="2">
    <citation type="journal article" name="Front. Microbiol.">
        <title>Degradative Capacity of Two Strains of Rhodonia placenta: From Phenotype to Genotype.</title>
        <authorList>
            <person name="Kolle M."/>
            <person name="Horta M.A.C."/>
            <person name="Nowrousian M."/>
            <person name="Ohm R.A."/>
            <person name="Benz J.P."/>
            <person name="Pilgard A."/>
        </authorList>
    </citation>
    <scope>NUCLEOTIDE SEQUENCE</scope>
    <source>
        <strain evidence="2">FPRL280</strain>
    </source>
</reference>
<keyword evidence="1" id="KW-0175">Coiled coil</keyword>
<dbReference type="EMBL" id="JADOXO010000285">
    <property type="protein sequence ID" value="KAF9807231.1"/>
    <property type="molecule type" value="Genomic_DNA"/>
</dbReference>
<evidence type="ECO:0000256" key="1">
    <source>
        <dbReference type="SAM" id="Coils"/>
    </source>
</evidence>
<dbReference type="PANTHER" id="PTHR28360">
    <property type="entry name" value="DYNACTIN SUBUNIT 3"/>
    <property type="match status" value="1"/>
</dbReference>
<dbReference type="Proteomes" id="UP000639403">
    <property type="component" value="Unassembled WGS sequence"/>
</dbReference>
<organism evidence="2 3">
    <name type="scientific">Rhodonia placenta</name>
    <dbReference type="NCBI Taxonomy" id="104341"/>
    <lineage>
        <taxon>Eukaryota</taxon>
        <taxon>Fungi</taxon>
        <taxon>Dikarya</taxon>
        <taxon>Basidiomycota</taxon>
        <taxon>Agaricomycotina</taxon>
        <taxon>Agaricomycetes</taxon>
        <taxon>Polyporales</taxon>
        <taxon>Adustoporiaceae</taxon>
        <taxon>Rhodonia</taxon>
    </lineage>
</organism>
<dbReference type="Pfam" id="PF07426">
    <property type="entry name" value="Dynactin_p22"/>
    <property type="match status" value="1"/>
</dbReference>
<accession>A0A8H7NWN2</accession>